<evidence type="ECO:0000313" key="1">
    <source>
        <dbReference type="EMBL" id="TCL74215.1"/>
    </source>
</evidence>
<keyword evidence="2" id="KW-1185">Reference proteome</keyword>
<dbReference type="Proteomes" id="UP000295008">
    <property type="component" value="Unassembled WGS sequence"/>
</dbReference>
<name>A0A4R1S4L4_HYDET</name>
<dbReference type="EMBL" id="SLUN01000004">
    <property type="protein sequence ID" value="TCL74215.1"/>
    <property type="molecule type" value="Genomic_DNA"/>
</dbReference>
<comment type="caution">
    <text evidence="1">The sequence shown here is derived from an EMBL/GenBank/DDBJ whole genome shotgun (WGS) entry which is preliminary data.</text>
</comment>
<sequence length="97" mass="11197">MACQISCNDCPARHKCGDKPRPYLNAKETEEMFIMAAFIARLEDGIKTEQNPKIHRDMAVALKLVQRALDRKVCGLSFERLTEYIKRIGRKKIVMED</sequence>
<dbReference type="AlphaFoldDB" id="A0A4R1S4L4"/>
<accession>A0A4R1S4L4</accession>
<evidence type="ECO:0000313" key="2">
    <source>
        <dbReference type="Proteomes" id="UP000295008"/>
    </source>
</evidence>
<organism evidence="1 2">
    <name type="scientific">Hydrogenispora ethanolica</name>
    <dbReference type="NCBI Taxonomy" id="1082276"/>
    <lineage>
        <taxon>Bacteria</taxon>
        <taxon>Bacillati</taxon>
        <taxon>Bacillota</taxon>
        <taxon>Hydrogenispora</taxon>
    </lineage>
</organism>
<reference evidence="1 2" key="1">
    <citation type="submission" date="2019-03" db="EMBL/GenBank/DDBJ databases">
        <title>Genomic Encyclopedia of Type Strains, Phase IV (KMG-IV): sequencing the most valuable type-strain genomes for metagenomic binning, comparative biology and taxonomic classification.</title>
        <authorList>
            <person name="Goeker M."/>
        </authorList>
    </citation>
    <scope>NUCLEOTIDE SEQUENCE [LARGE SCALE GENOMIC DNA]</scope>
    <source>
        <strain evidence="1 2">LX-B</strain>
    </source>
</reference>
<protein>
    <submittedName>
        <fullName evidence="1">Uncharacterized protein</fullName>
    </submittedName>
</protein>
<proteinExistence type="predicted"/>
<gene>
    <name evidence="1" type="ORF">EDC14_1004153</name>
</gene>